<sequence length="108" mass="12181">METRNGEKAVITNPFVSLELLWDSQVNGELMTSPPFFTNKLPPIDQKLPVNSTVMARAENFHNVDYLLIHGTADDNVHFQNSAQISKALVNAQVDFQAMVDTIKLFKY</sequence>
<dbReference type="Gene3D" id="3.40.50.1820">
    <property type="entry name" value="alpha/beta hydrolase"/>
    <property type="match status" value="1"/>
</dbReference>
<dbReference type="InterPro" id="IPR001375">
    <property type="entry name" value="Peptidase_S9_cat"/>
</dbReference>
<gene>
    <name evidence="2" type="ORF">JD844_022725</name>
</gene>
<dbReference type="PANTHER" id="PTHR11731">
    <property type="entry name" value="PROTEASE FAMILY S9B,C DIPEPTIDYL-PEPTIDASE IV-RELATED"/>
    <property type="match status" value="1"/>
</dbReference>
<dbReference type="EMBL" id="JAIPUX010003289">
    <property type="protein sequence ID" value="KAH0621424.1"/>
    <property type="molecule type" value="Genomic_DNA"/>
</dbReference>
<dbReference type="Proteomes" id="UP000826234">
    <property type="component" value="Unassembled WGS sequence"/>
</dbReference>
<evidence type="ECO:0000313" key="3">
    <source>
        <dbReference type="Proteomes" id="UP000826234"/>
    </source>
</evidence>
<evidence type="ECO:0000313" key="2">
    <source>
        <dbReference type="EMBL" id="KAH0621424.1"/>
    </source>
</evidence>
<dbReference type="Pfam" id="PF00326">
    <property type="entry name" value="Peptidase_S9"/>
    <property type="match status" value="1"/>
</dbReference>
<dbReference type="SUPFAM" id="SSF53474">
    <property type="entry name" value="alpha/beta-Hydrolases"/>
    <property type="match status" value="1"/>
</dbReference>
<feature type="domain" description="Peptidase S9 prolyl oligopeptidase catalytic" evidence="1">
    <location>
        <begin position="56"/>
        <end position="101"/>
    </location>
</feature>
<dbReference type="InterPro" id="IPR029058">
    <property type="entry name" value="AB_hydrolase_fold"/>
</dbReference>
<keyword evidence="3" id="KW-1185">Reference proteome</keyword>
<comment type="caution">
    <text evidence="2">The sequence shown here is derived from an EMBL/GenBank/DDBJ whole genome shotgun (WGS) entry which is preliminary data.</text>
</comment>
<proteinExistence type="predicted"/>
<accession>A0ABQ7SW01</accession>
<protein>
    <recommendedName>
        <fullName evidence="1">Peptidase S9 prolyl oligopeptidase catalytic domain-containing protein</fullName>
    </recommendedName>
</protein>
<name>A0ABQ7SW01_PHRPL</name>
<reference evidence="2 3" key="1">
    <citation type="journal article" date="2022" name="Gigascience">
        <title>A chromosome-level genome assembly and annotation of the desert horned lizard, Phrynosoma platyrhinos, provides insight into chromosomal rearrangements among reptiles.</title>
        <authorList>
            <person name="Koochekian N."/>
            <person name="Ascanio A."/>
            <person name="Farleigh K."/>
            <person name="Card D.C."/>
            <person name="Schield D.R."/>
            <person name="Castoe T.A."/>
            <person name="Jezkova T."/>
        </authorList>
    </citation>
    <scope>NUCLEOTIDE SEQUENCE [LARGE SCALE GENOMIC DNA]</scope>
    <source>
        <strain evidence="2">NK-2021</strain>
    </source>
</reference>
<organism evidence="2 3">
    <name type="scientific">Phrynosoma platyrhinos</name>
    <name type="common">Desert horned lizard</name>
    <dbReference type="NCBI Taxonomy" id="52577"/>
    <lineage>
        <taxon>Eukaryota</taxon>
        <taxon>Metazoa</taxon>
        <taxon>Chordata</taxon>
        <taxon>Craniata</taxon>
        <taxon>Vertebrata</taxon>
        <taxon>Euteleostomi</taxon>
        <taxon>Lepidosauria</taxon>
        <taxon>Squamata</taxon>
        <taxon>Bifurcata</taxon>
        <taxon>Unidentata</taxon>
        <taxon>Episquamata</taxon>
        <taxon>Toxicofera</taxon>
        <taxon>Iguania</taxon>
        <taxon>Phrynosomatidae</taxon>
        <taxon>Phrynosomatinae</taxon>
        <taxon>Phrynosoma</taxon>
    </lineage>
</organism>
<dbReference type="PANTHER" id="PTHR11731:SF136">
    <property type="entry name" value="PROLYL ENDOPEPTIDASE FAP"/>
    <property type="match status" value="1"/>
</dbReference>
<dbReference type="InterPro" id="IPR050278">
    <property type="entry name" value="Serine_Prot_S9B/DPPIV"/>
</dbReference>
<evidence type="ECO:0000259" key="1">
    <source>
        <dbReference type="Pfam" id="PF00326"/>
    </source>
</evidence>